<evidence type="ECO:0000256" key="4">
    <source>
        <dbReference type="ARBA" id="ARBA00022741"/>
    </source>
</evidence>
<keyword evidence="3 8" id="KW-0812">Transmembrane</keyword>
<evidence type="ECO:0000256" key="1">
    <source>
        <dbReference type="ARBA" id="ARBA00004236"/>
    </source>
</evidence>
<evidence type="ECO:0000256" key="8">
    <source>
        <dbReference type="SAM" id="Phobius"/>
    </source>
</evidence>
<evidence type="ECO:0000256" key="2">
    <source>
        <dbReference type="ARBA" id="ARBA00022475"/>
    </source>
</evidence>
<reference evidence="10 11" key="1">
    <citation type="submission" date="2024-03" db="EMBL/GenBank/DDBJ databases">
        <title>Human intestinal bacterial collection.</title>
        <authorList>
            <person name="Pauvert C."/>
            <person name="Hitch T.C.A."/>
            <person name="Clavel T."/>
        </authorList>
    </citation>
    <scope>NUCLEOTIDE SEQUENCE [LARGE SCALE GENOMIC DNA]</scope>
    <source>
        <strain evidence="10 11">CLA-AA-H81</strain>
    </source>
</reference>
<name>A0ABV1CWY6_9FIRM</name>
<dbReference type="Proteomes" id="UP001433088">
    <property type="component" value="Unassembled WGS sequence"/>
</dbReference>
<evidence type="ECO:0000256" key="3">
    <source>
        <dbReference type="ARBA" id="ARBA00022692"/>
    </source>
</evidence>
<keyword evidence="4" id="KW-0547">Nucleotide-binding</keyword>
<evidence type="ECO:0000313" key="11">
    <source>
        <dbReference type="Proteomes" id="UP001433088"/>
    </source>
</evidence>
<protein>
    <submittedName>
        <fullName evidence="10">Pycsar system effector family protein</fullName>
    </submittedName>
</protein>
<dbReference type="Pfam" id="PF18967">
    <property type="entry name" value="PycTM"/>
    <property type="match status" value="1"/>
</dbReference>
<feature type="domain" description="Pycsar effector protein" evidence="9">
    <location>
        <begin position="8"/>
        <end position="170"/>
    </location>
</feature>
<dbReference type="RefSeq" id="WP_349173737.1">
    <property type="nucleotide sequence ID" value="NZ_JBBMEU010000045.1"/>
</dbReference>
<comment type="subcellular location">
    <subcellularLocation>
        <location evidence="1">Cell membrane</location>
    </subcellularLocation>
</comment>
<proteinExistence type="predicted"/>
<organism evidence="10 11">
    <name type="scientific">Megasphaera intestinihominis</name>
    <dbReference type="NCBI Taxonomy" id="3133159"/>
    <lineage>
        <taxon>Bacteria</taxon>
        <taxon>Bacillati</taxon>
        <taxon>Bacillota</taxon>
        <taxon>Negativicutes</taxon>
        <taxon>Veillonellales</taxon>
        <taxon>Veillonellaceae</taxon>
        <taxon>Megasphaera</taxon>
    </lineage>
</organism>
<sequence length="174" mass="20208">MEPIEYFEKQLDRTDKWLSFAEAKNAALIALNLAMCGVIVKWIGKPEIDPFCVKRLLIADLVLFIISLLIALFSFFPNLSKTPKINSDSKKKDSNFNLVFYGDIQSFSSAEEYIRYFCLQCKYPLSETLKRPFIDFANEIIINSQITVRKYKLFKCALNFDIFAFVLFLCISFM</sequence>
<dbReference type="EMBL" id="JBBMEU010000045">
    <property type="protein sequence ID" value="MEQ2422662.1"/>
    <property type="molecule type" value="Genomic_DNA"/>
</dbReference>
<feature type="transmembrane region" description="Helical" evidence="8">
    <location>
        <begin position="26"/>
        <end position="44"/>
    </location>
</feature>
<keyword evidence="7 8" id="KW-0472">Membrane</keyword>
<keyword evidence="5 8" id="KW-1133">Transmembrane helix</keyword>
<evidence type="ECO:0000256" key="5">
    <source>
        <dbReference type="ARBA" id="ARBA00022989"/>
    </source>
</evidence>
<evidence type="ECO:0000256" key="6">
    <source>
        <dbReference type="ARBA" id="ARBA00023118"/>
    </source>
</evidence>
<keyword evidence="2" id="KW-1003">Cell membrane</keyword>
<dbReference type="InterPro" id="IPR043760">
    <property type="entry name" value="PycTM_dom"/>
</dbReference>
<keyword evidence="11" id="KW-1185">Reference proteome</keyword>
<accession>A0ABV1CWY6</accession>
<gene>
    <name evidence="10" type="ORF">WMO23_07965</name>
</gene>
<feature type="transmembrane region" description="Helical" evidence="8">
    <location>
        <begin position="157"/>
        <end position="173"/>
    </location>
</feature>
<evidence type="ECO:0000259" key="9">
    <source>
        <dbReference type="Pfam" id="PF18967"/>
    </source>
</evidence>
<feature type="transmembrane region" description="Helical" evidence="8">
    <location>
        <begin position="56"/>
        <end position="76"/>
    </location>
</feature>
<evidence type="ECO:0000313" key="10">
    <source>
        <dbReference type="EMBL" id="MEQ2422662.1"/>
    </source>
</evidence>
<evidence type="ECO:0000256" key="7">
    <source>
        <dbReference type="ARBA" id="ARBA00023136"/>
    </source>
</evidence>
<comment type="caution">
    <text evidence="10">The sequence shown here is derived from an EMBL/GenBank/DDBJ whole genome shotgun (WGS) entry which is preliminary data.</text>
</comment>
<keyword evidence="6" id="KW-0051">Antiviral defense</keyword>